<evidence type="ECO:0000313" key="2">
    <source>
        <dbReference type="EMBL" id="OIV89850.1"/>
    </source>
</evidence>
<evidence type="ECO:0000313" key="3">
    <source>
        <dbReference type="Proteomes" id="UP000188354"/>
    </source>
</evidence>
<proteinExistence type="predicted"/>
<evidence type="ECO:0000256" key="1">
    <source>
        <dbReference type="SAM" id="MobiDB-lite"/>
    </source>
</evidence>
<accession>A0A1J7GP23</accession>
<name>A0A1J7GP23_LUPAN</name>
<dbReference type="Proteomes" id="UP000188354">
    <property type="component" value="Unassembled WGS sequence"/>
</dbReference>
<keyword evidence="3" id="KW-1185">Reference proteome</keyword>
<feature type="region of interest" description="Disordered" evidence="1">
    <location>
        <begin position="1"/>
        <end position="20"/>
    </location>
</feature>
<gene>
    <name evidence="2" type="ORF">TanjilG_27456</name>
</gene>
<reference evidence="2 3" key="1">
    <citation type="journal article" date="2017" name="Plant Biotechnol. J.">
        <title>A comprehensive draft genome sequence for lupin (Lupinus angustifolius), an emerging health food: insights into plant-microbe interactions and legume evolution.</title>
        <authorList>
            <person name="Hane J.K."/>
            <person name="Ming Y."/>
            <person name="Kamphuis L.G."/>
            <person name="Nelson M.N."/>
            <person name="Garg G."/>
            <person name="Atkins C.A."/>
            <person name="Bayer P.E."/>
            <person name="Bravo A."/>
            <person name="Bringans S."/>
            <person name="Cannon S."/>
            <person name="Edwards D."/>
            <person name="Foley R."/>
            <person name="Gao L.L."/>
            <person name="Harrison M.J."/>
            <person name="Huang W."/>
            <person name="Hurgobin B."/>
            <person name="Li S."/>
            <person name="Liu C.W."/>
            <person name="McGrath A."/>
            <person name="Morahan G."/>
            <person name="Murray J."/>
            <person name="Weller J."/>
            <person name="Jian J."/>
            <person name="Singh K.B."/>
        </authorList>
    </citation>
    <scope>NUCLEOTIDE SEQUENCE [LARGE SCALE GENOMIC DNA]</scope>
    <source>
        <strain evidence="3">cv. Tanjil</strain>
        <tissue evidence="2">Whole plant</tissue>
    </source>
</reference>
<protein>
    <submittedName>
        <fullName evidence="2">Uncharacterized protein</fullName>
    </submittedName>
</protein>
<sequence>MVHIPRSTVKGSSPPLKVVESKRPSVSIDAAAKQARLMLQRKMKRMNLMRR</sequence>
<dbReference type="Gramene" id="OIV89850">
    <property type="protein sequence ID" value="OIV89850"/>
    <property type="gene ID" value="TanjilG_27456"/>
</dbReference>
<dbReference type="AlphaFoldDB" id="A0A1J7GP23"/>
<organism evidence="2 3">
    <name type="scientific">Lupinus angustifolius</name>
    <name type="common">Narrow-leaved blue lupine</name>
    <dbReference type="NCBI Taxonomy" id="3871"/>
    <lineage>
        <taxon>Eukaryota</taxon>
        <taxon>Viridiplantae</taxon>
        <taxon>Streptophyta</taxon>
        <taxon>Embryophyta</taxon>
        <taxon>Tracheophyta</taxon>
        <taxon>Spermatophyta</taxon>
        <taxon>Magnoliopsida</taxon>
        <taxon>eudicotyledons</taxon>
        <taxon>Gunneridae</taxon>
        <taxon>Pentapetalae</taxon>
        <taxon>rosids</taxon>
        <taxon>fabids</taxon>
        <taxon>Fabales</taxon>
        <taxon>Fabaceae</taxon>
        <taxon>Papilionoideae</taxon>
        <taxon>50 kb inversion clade</taxon>
        <taxon>genistoids sensu lato</taxon>
        <taxon>core genistoids</taxon>
        <taxon>Genisteae</taxon>
        <taxon>Lupinus</taxon>
    </lineage>
</organism>
<dbReference type="EMBL" id="KV862233">
    <property type="protein sequence ID" value="OIV89850.1"/>
    <property type="molecule type" value="Genomic_DNA"/>
</dbReference>